<dbReference type="AlphaFoldDB" id="A0AAV5R981"/>
<comment type="caution">
    <text evidence="5">The sequence shown here is derived from an EMBL/GenBank/DDBJ whole genome shotgun (WGS) entry which is preliminary data.</text>
</comment>
<evidence type="ECO:0000313" key="6">
    <source>
        <dbReference type="Proteomes" id="UP001378960"/>
    </source>
</evidence>
<dbReference type="Gene3D" id="3.50.70.10">
    <property type="match status" value="1"/>
</dbReference>
<sequence length="248" mass="28440">MFRQLFRLGTRRWIRYSVLTASTISAGITFPIVFNDEIKNLSKLSIKYPDGVPFKDIDNVPLSLNFKDNDYTLLGAGTREVSFLKFRVYALGLYIENKGINNGIKFDEILNLNYKYVARVCAIRNTDLSHLRDGFVRTIKNNELFKELSSNNDEIDEKLSQAIDTLRLSFNSVHCKAPRNSRIYVEIDNKGLKFSIEVVNKDGKTFKPLMKIGDIEEPLMAKILLHAYTDINKPLIKDVQTSVYDSIN</sequence>
<dbReference type="InterPro" id="IPR016087">
    <property type="entry name" value="Chalcone_isomerase"/>
</dbReference>
<keyword evidence="6" id="KW-1185">Reference proteome</keyword>
<dbReference type="InterPro" id="IPR036298">
    <property type="entry name" value="Chalcone_isomerase_sf"/>
</dbReference>
<feature type="transmembrane region" description="Helical" evidence="3">
    <location>
        <begin position="12"/>
        <end position="34"/>
    </location>
</feature>
<dbReference type="PANTHER" id="PTHR47284">
    <property type="entry name" value="FATTY-ACID-BINDING PROTEIN 2"/>
    <property type="match status" value="1"/>
</dbReference>
<keyword evidence="3" id="KW-0472">Membrane</keyword>
<feature type="domain" description="Chalcone isomerase" evidence="4">
    <location>
        <begin position="70"/>
        <end position="101"/>
    </location>
</feature>
<name>A0AAV5R981_PICKL</name>
<feature type="domain" description="Chalcone isomerase" evidence="4">
    <location>
        <begin position="106"/>
        <end position="243"/>
    </location>
</feature>
<dbReference type="Pfam" id="PF16035">
    <property type="entry name" value="Chalcone_2"/>
    <property type="match status" value="2"/>
</dbReference>
<evidence type="ECO:0000256" key="1">
    <source>
        <dbReference type="ARBA" id="ARBA00009111"/>
    </source>
</evidence>
<accession>A0AAV5R981</accession>
<keyword evidence="3" id="KW-1133">Transmembrane helix</keyword>
<organism evidence="5 6">
    <name type="scientific">Pichia kluyveri</name>
    <name type="common">Yeast</name>
    <dbReference type="NCBI Taxonomy" id="36015"/>
    <lineage>
        <taxon>Eukaryota</taxon>
        <taxon>Fungi</taxon>
        <taxon>Dikarya</taxon>
        <taxon>Ascomycota</taxon>
        <taxon>Saccharomycotina</taxon>
        <taxon>Pichiomycetes</taxon>
        <taxon>Pichiales</taxon>
        <taxon>Pichiaceae</taxon>
        <taxon>Pichia</taxon>
    </lineage>
</organism>
<proteinExistence type="inferred from homology"/>
<reference evidence="5 6" key="1">
    <citation type="journal article" date="2023" name="Elife">
        <title>Identification of key yeast species and microbe-microbe interactions impacting larval growth of Drosophila in the wild.</title>
        <authorList>
            <person name="Mure A."/>
            <person name="Sugiura Y."/>
            <person name="Maeda R."/>
            <person name="Honda K."/>
            <person name="Sakurai N."/>
            <person name="Takahashi Y."/>
            <person name="Watada M."/>
            <person name="Katoh T."/>
            <person name="Gotoh A."/>
            <person name="Gotoh Y."/>
            <person name="Taniguchi I."/>
            <person name="Nakamura K."/>
            <person name="Hayashi T."/>
            <person name="Katayama T."/>
            <person name="Uemura T."/>
            <person name="Hattori Y."/>
        </authorList>
    </citation>
    <scope>NUCLEOTIDE SEQUENCE [LARGE SCALE GENOMIC DNA]</scope>
    <source>
        <strain evidence="5 6">PK-24</strain>
    </source>
</reference>
<dbReference type="EMBL" id="BTGB01000009">
    <property type="protein sequence ID" value="GMM48129.1"/>
    <property type="molecule type" value="Genomic_DNA"/>
</dbReference>
<evidence type="ECO:0000313" key="5">
    <source>
        <dbReference type="EMBL" id="GMM48129.1"/>
    </source>
</evidence>
<dbReference type="GO" id="GO:0016872">
    <property type="term" value="F:intramolecular lyase activity"/>
    <property type="evidence" value="ECO:0007669"/>
    <property type="project" value="InterPro"/>
</dbReference>
<dbReference type="Proteomes" id="UP001378960">
    <property type="component" value="Unassembled WGS sequence"/>
</dbReference>
<dbReference type="InterPro" id="IPR016088">
    <property type="entry name" value="Chalcone_isomerase_3-sand"/>
</dbReference>
<dbReference type="PANTHER" id="PTHR47284:SF3">
    <property type="entry name" value="FATTY-ACID-BINDING PROTEIN 2"/>
    <property type="match status" value="1"/>
</dbReference>
<dbReference type="SUPFAM" id="SSF54626">
    <property type="entry name" value="Chalcone isomerase"/>
    <property type="match status" value="1"/>
</dbReference>
<evidence type="ECO:0000259" key="4">
    <source>
        <dbReference type="Pfam" id="PF16035"/>
    </source>
</evidence>
<evidence type="ECO:0000256" key="2">
    <source>
        <dbReference type="ARBA" id="ARBA00018755"/>
    </source>
</evidence>
<keyword evidence="3" id="KW-0812">Transmembrane</keyword>
<comment type="similarity">
    <text evidence="1">Belongs to the AIM18/AIM46 family.</text>
</comment>
<evidence type="ECO:0000256" key="3">
    <source>
        <dbReference type="SAM" id="Phobius"/>
    </source>
</evidence>
<protein>
    <recommendedName>
        <fullName evidence="2">Altered inheritance of mitochondria protein 18, mitochondrial</fullName>
    </recommendedName>
</protein>
<gene>
    <name evidence="5" type="ORF">DAPK24_047270</name>
</gene>